<dbReference type="Proteomes" id="UP000887565">
    <property type="component" value="Unplaced"/>
</dbReference>
<evidence type="ECO:0000259" key="1">
    <source>
        <dbReference type="Pfam" id="PF01682"/>
    </source>
</evidence>
<evidence type="ECO:0000313" key="3">
    <source>
        <dbReference type="WBParaSite" id="nRc.2.0.1.t29276-RA"/>
    </source>
</evidence>
<reference evidence="3" key="1">
    <citation type="submission" date="2022-11" db="UniProtKB">
        <authorList>
            <consortium name="WormBaseParasite"/>
        </authorList>
    </citation>
    <scope>IDENTIFICATION</scope>
</reference>
<dbReference type="AlphaFoldDB" id="A0A915JSQ9"/>
<proteinExistence type="predicted"/>
<name>A0A915JSQ9_ROMCU</name>
<dbReference type="WBParaSite" id="nRc.2.0.1.t29276-RA">
    <property type="protein sequence ID" value="nRc.2.0.1.t29276-RA"/>
    <property type="gene ID" value="nRc.2.0.1.g29276"/>
</dbReference>
<protein>
    <recommendedName>
        <fullName evidence="1">Domain of unknown function DB domain-containing protein</fullName>
    </recommendedName>
</protein>
<dbReference type="Pfam" id="PF01682">
    <property type="entry name" value="DB"/>
    <property type="match status" value="1"/>
</dbReference>
<evidence type="ECO:0000313" key="2">
    <source>
        <dbReference type="Proteomes" id="UP000887565"/>
    </source>
</evidence>
<sequence>MAMLPKDLRPVEDISRRGHVTEIISTIDLHERLFSKRGNMRSLENYFSSFWLILPYFPLLLFSVANLSSGQTCDSACRENRLRDCCTNLIKNPNCLSLCKFNTSSDELAEKGVSCIKELKYWTYCVADTRDNTDCCKSKGVQSDCFPLCAGGASNICSSFMSKFSKFLTCINKIDLILACHRDSLTDQSLWSKDKKLTDDCGA</sequence>
<dbReference type="InterPro" id="IPR002602">
    <property type="entry name" value="DB"/>
</dbReference>
<keyword evidence="2" id="KW-1185">Reference proteome</keyword>
<accession>A0A915JSQ9</accession>
<organism evidence="2 3">
    <name type="scientific">Romanomermis culicivorax</name>
    <name type="common">Nematode worm</name>
    <dbReference type="NCBI Taxonomy" id="13658"/>
    <lineage>
        <taxon>Eukaryota</taxon>
        <taxon>Metazoa</taxon>
        <taxon>Ecdysozoa</taxon>
        <taxon>Nematoda</taxon>
        <taxon>Enoplea</taxon>
        <taxon>Dorylaimia</taxon>
        <taxon>Mermithida</taxon>
        <taxon>Mermithoidea</taxon>
        <taxon>Mermithidae</taxon>
        <taxon>Romanomermis</taxon>
    </lineage>
</organism>
<feature type="domain" description="Domain of unknown function DB" evidence="1">
    <location>
        <begin position="85"/>
        <end position="181"/>
    </location>
</feature>